<dbReference type="AlphaFoldDB" id="A0A0D0A4G1"/>
<reference evidence="3" key="2">
    <citation type="submission" date="2015-01" db="EMBL/GenBank/DDBJ databases">
        <title>Evolutionary Origins and Diversification of the Mycorrhizal Mutualists.</title>
        <authorList>
            <consortium name="DOE Joint Genome Institute"/>
            <consortium name="Mycorrhizal Genomics Consortium"/>
            <person name="Kohler A."/>
            <person name="Kuo A."/>
            <person name="Nagy L.G."/>
            <person name="Floudas D."/>
            <person name="Copeland A."/>
            <person name="Barry K.W."/>
            <person name="Cichocki N."/>
            <person name="Veneault-Fourrey C."/>
            <person name="LaButti K."/>
            <person name="Lindquist E.A."/>
            <person name="Lipzen A."/>
            <person name="Lundell T."/>
            <person name="Morin E."/>
            <person name="Murat C."/>
            <person name="Riley R."/>
            <person name="Ohm R."/>
            <person name="Sun H."/>
            <person name="Tunlid A."/>
            <person name="Henrissat B."/>
            <person name="Grigoriev I.V."/>
            <person name="Hibbett D.S."/>
            <person name="Martin F."/>
        </authorList>
    </citation>
    <scope>NUCLEOTIDE SEQUENCE [LARGE SCALE GENOMIC DNA]</scope>
    <source>
        <strain evidence="3">441</strain>
    </source>
</reference>
<proteinExistence type="predicted"/>
<organism evidence="2 3">
    <name type="scientific">Pisolithus microcarpus 441</name>
    <dbReference type="NCBI Taxonomy" id="765257"/>
    <lineage>
        <taxon>Eukaryota</taxon>
        <taxon>Fungi</taxon>
        <taxon>Dikarya</taxon>
        <taxon>Basidiomycota</taxon>
        <taxon>Agaricomycotina</taxon>
        <taxon>Agaricomycetes</taxon>
        <taxon>Agaricomycetidae</taxon>
        <taxon>Boletales</taxon>
        <taxon>Sclerodermatineae</taxon>
        <taxon>Pisolithaceae</taxon>
        <taxon>Pisolithus</taxon>
    </lineage>
</organism>
<reference evidence="2 3" key="1">
    <citation type="submission" date="2014-04" db="EMBL/GenBank/DDBJ databases">
        <authorList>
            <consortium name="DOE Joint Genome Institute"/>
            <person name="Kuo A."/>
            <person name="Kohler A."/>
            <person name="Costa M.D."/>
            <person name="Nagy L.G."/>
            <person name="Floudas D."/>
            <person name="Copeland A."/>
            <person name="Barry K.W."/>
            <person name="Cichocki N."/>
            <person name="Veneault-Fourrey C."/>
            <person name="LaButti K."/>
            <person name="Lindquist E.A."/>
            <person name="Lipzen A."/>
            <person name="Lundell T."/>
            <person name="Morin E."/>
            <person name="Murat C."/>
            <person name="Sun H."/>
            <person name="Tunlid A."/>
            <person name="Henrissat B."/>
            <person name="Grigoriev I.V."/>
            <person name="Hibbett D.S."/>
            <person name="Martin F."/>
            <person name="Nordberg H.P."/>
            <person name="Cantor M.N."/>
            <person name="Hua S.X."/>
        </authorList>
    </citation>
    <scope>NUCLEOTIDE SEQUENCE [LARGE SCALE GENOMIC DNA]</scope>
    <source>
        <strain evidence="2 3">441</strain>
    </source>
</reference>
<dbReference type="Proteomes" id="UP000054018">
    <property type="component" value="Unassembled WGS sequence"/>
</dbReference>
<protein>
    <submittedName>
        <fullName evidence="2">Uncharacterized protein</fullName>
    </submittedName>
</protein>
<feature type="region of interest" description="Disordered" evidence="1">
    <location>
        <begin position="84"/>
        <end position="105"/>
    </location>
</feature>
<sequence length="121" mass="13669">MGSQMRSITRSFSCRLVFVYHHHGLLGEFLTSVPVQTGKYFFHHRLFSLENCATQTRCRRQRVVAGTTASGCVLTSNARSELSGEHREVSQVTKTGEKENKLSQDVGQRCRPPKLTLICVR</sequence>
<name>A0A0D0A4G1_9AGAM</name>
<dbReference type="HOGENOM" id="CLU_2038953_0_0_1"/>
<gene>
    <name evidence="2" type="ORF">PISMIDRAFT_232021</name>
</gene>
<dbReference type="EMBL" id="KN833699">
    <property type="protein sequence ID" value="KIK26923.1"/>
    <property type="molecule type" value="Genomic_DNA"/>
</dbReference>
<evidence type="ECO:0000313" key="2">
    <source>
        <dbReference type="EMBL" id="KIK26923.1"/>
    </source>
</evidence>
<evidence type="ECO:0000256" key="1">
    <source>
        <dbReference type="SAM" id="MobiDB-lite"/>
    </source>
</evidence>
<feature type="compositionally biased region" description="Basic and acidic residues" evidence="1">
    <location>
        <begin position="84"/>
        <end position="102"/>
    </location>
</feature>
<accession>A0A0D0A4G1</accession>
<evidence type="ECO:0000313" key="3">
    <source>
        <dbReference type="Proteomes" id="UP000054018"/>
    </source>
</evidence>
<keyword evidence="3" id="KW-1185">Reference proteome</keyword>